<dbReference type="PANTHER" id="PTHR30146">
    <property type="entry name" value="LACI-RELATED TRANSCRIPTIONAL REPRESSOR"/>
    <property type="match status" value="1"/>
</dbReference>
<dbReference type="GO" id="GO:0003700">
    <property type="term" value="F:DNA-binding transcription factor activity"/>
    <property type="evidence" value="ECO:0007669"/>
    <property type="project" value="TreeGrafter"/>
</dbReference>
<dbReference type="GO" id="GO:0000976">
    <property type="term" value="F:transcription cis-regulatory region binding"/>
    <property type="evidence" value="ECO:0007669"/>
    <property type="project" value="TreeGrafter"/>
</dbReference>
<evidence type="ECO:0000256" key="1">
    <source>
        <dbReference type="ARBA" id="ARBA00023015"/>
    </source>
</evidence>
<organism evidence="5 6">
    <name type="scientific">Plasticicumulans acidivorans</name>
    <dbReference type="NCBI Taxonomy" id="886464"/>
    <lineage>
        <taxon>Bacteria</taxon>
        <taxon>Pseudomonadati</taxon>
        <taxon>Pseudomonadota</taxon>
        <taxon>Gammaproteobacteria</taxon>
        <taxon>Candidatus Competibacteraceae</taxon>
        <taxon>Plasticicumulans</taxon>
    </lineage>
</organism>
<dbReference type="Gene3D" id="3.40.50.2300">
    <property type="match status" value="2"/>
</dbReference>
<protein>
    <submittedName>
        <fullName evidence="5">LacI family transcriptional regulator</fullName>
    </submittedName>
</protein>
<dbReference type="SMART" id="SM00354">
    <property type="entry name" value="HTH_LACI"/>
    <property type="match status" value="1"/>
</dbReference>
<dbReference type="SUPFAM" id="SSF47413">
    <property type="entry name" value="lambda repressor-like DNA-binding domains"/>
    <property type="match status" value="1"/>
</dbReference>
<evidence type="ECO:0000313" key="5">
    <source>
        <dbReference type="EMBL" id="PWV63183.1"/>
    </source>
</evidence>
<dbReference type="Pfam" id="PF13377">
    <property type="entry name" value="Peripla_BP_3"/>
    <property type="match status" value="1"/>
</dbReference>
<dbReference type="Pfam" id="PF00356">
    <property type="entry name" value="LacI"/>
    <property type="match status" value="1"/>
</dbReference>
<evidence type="ECO:0000256" key="2">
    <source>
        <dbReference type="ARBA" id="ARBA00023125"/>
    </source>
</evidence>
<dbReference type="InterPro" id="IPR028082">
    <property type="entry name" value="Peripla_BP_I"/>
</dbReference>
<name>A0A317N1L6_9GAMM</name>
<dbReference type="EMBL" id="QGTJ01000003">
    <property type="protein sequence ID" value="PWV63183.1"/>
    <property type="molecule type" value="Genomic_DNA"/>
</dbReference>
<dbReference type="PROSITE" id="PS50932">
    <property type="entry name" value="HTH_LACI_2"/>
    <property type="match status" value="1"/>
</dbReference>
<accession>A0A317N1L6</accession>
<dbReference type="PROSITE" id="PS00356">
    <property type="entry name" value="HTH_LACI_1"/>
    <property type="match status" value="1"/>
</dbReference>
<gene>
    <name evidence="5" type="ORF">C7443_103108</name>
</gene>
<dbReference type="InterPro" id="IPR046335">
    <property type="entry name" value="LacI/GalR-like_sensor"/>
</dbReference>
<evidence type="ECO:0000313" key="6">
    <source>
        <dbReference type="Proteomes" id="UP000246569"/>
    </source>
</evidence>
<keyword evidence="3" id="KW-0804">Transcription</keyword>
<keyword evidence="2" id="KW-0238">DNA-binding</keyword>
<dbReference type="AlphaFoldDB" id="A0A317N1L6"/>
<reference evidence="5 6" key="1">
    <citation type="submission" date="2018-05" db="EMBL/GenBank/DDBJ databases">
        <title>Genomic Encyclopedia of Type Strains, Phase IV (KMG-IV): sequencing the most valuable type-strain genomes for metagenomic binning, comparative biology and taxonomic classification.</title>
        <authorList>
            <person name="Goeker M."/>
        </authorList>
    </citation>
    <scope>NUCLEOTIDE SEQUENCE [LARGE SCALE GENOMIC DNA]</scope>
    <source>
        <strain evidence="5 6">DSM 23606</strain>
    </source>
</reference>
<dbReference type="Proteomes" id="UP000246569">
    <property type="component" value="Unassembled WGS sequence"/>
</dbReference>
<dbReference type="RefSeq" id="WP_110017695.1">
    <property type="nucleotide sequence ID" value="NZ_QGTJ01000003.1"/>
</dbReference>
<dbReference type="PANTHER" id="PTHR30146:SF145">
    <property type="entry name" value="RIBOSE OPERON REPRESSOR"/>
    <property type="match status" value="1"/>
</dbReference>
<dbReference type="Gene3D" id="1.10.260.40">
    <property type="entry name" value="lambda repressor-like DNA-binding domains"/>
    <property type="match status" value="1"/>
</dbReference>
<keyword evidence="6" id="KW-1185">Reference proteome</keyword>
<dbReference type="OrthoDB" id="9798934at2"/>
<evidence type="ECO:0000259" key="4">
    <source>
        <dbReference type="PROSITE" id="PS50932"/>
    </source>
</evidence>
<dbReference type="InterPro" id="IPR000843">
    <property type="entry name" value="HTH_LacI"/>
</dbReference>
<proteinExistence type="predicted"/>
<evidence type="ECO:0000256" key="3">
    <source>
        <dbReference type="ARBA" id="ARBA00023163"/>
    </source>
</evidence>
<dbReference type="InterPro" id="IPR010982">
    <property type="entry name" value="Lambda_DNA-bd_dom_sf"/>
</dbReference>
<sequence length="351" mass="37510">MEKKQKTISVTGVGIKDVARLAGVSPATVSRALSGGPVSEALRAQVEAAVRASGYRPNLAARRLRSQHSGTVGLVVADIRNPFFTGLSRAVEDSAYQAGMRVILCNTDEDPQREALYLRLMQEERVSGLIFAPTRASMSTLDQSSFEFPVVLVDRAATGVPFDAVVLDNRAAAAQLVNHLVARGYRRIGGLFGKTSITGAERRDGYVGAMQRHGLESAYRLVAPTAEAAYAEAAAWFAEATRPQALVVSNSLLLVGVLKAARAAGLCMPADLALAGFDNDNWTELVEPGITVIEQPVDDIGRSAMGLLFERLQEPQRPLRRVVLSGRCIVRGSTAVLETAVTGAVPQEAER</sequence>
<dbReference type="SUPFAM" id="SSF53822">
    <property type="entry name" value="Periplasmic binding protein-like I"/>
    <property type="match status" value="1"/>
</dbReference>
<dbReference type="CDD" id="cd01392">
    <property type="entry name" value="HTH_LacI"/>
    <property type="match status" value="1"/>
</dbReference>
<keyword evidence="1" id="KW-0805">Transcription regulation</keyword>
<comment type="caution">
    <text evidence="5">The sequence shown here is derived from an EMBL/GenBank/DDBJ whole genome shotgun (WGS) entry which is preliminary data.</text>
</comment>
<feature type="domain" description="HTH lacI-type" evidence="4">
    <location>
        <begin position="13"/>
        <end position="66"/>
    </location>
</feature>